<evidence type="ECO:0000256" key="3">
    <source>
        <dbReference type="ARBA" id="ARBA00022692"/>
    </source>
</evidence>
<gene>
    <name evidence="8" type="ORF">LHA26_13720</name>
</gene>
<feature type="transmembrane region" description="Helical" evidence="6">
    <location>
        <begin position="149"/>
        <end position="169"/>
    </location>
</feature>
<evidence type="ECO:0000313" key="9">
    <source>
        <dbReference type="Proteomes" id="UP001056937"/>
    </source>
</evidence>
<comment type="subcellular location">
    <subcellularLocation>
        <location evidence="1">Cell membrane</location>
        <topology evidence="1">Multi-pass membrane protein</topology>
    </subcellularLocation>
</comment>
<evidence type="ECO:0000256" key="5">
    <source>
        <dbReference type="ARBA" id="ARBA00023136"/>
    </source>
</evidence>
<keyword evidence="9" id="KW-1185">Reference proteome</keyword>
<dbReference type="Pfam" id="PF09678">
    <property type="entry name" value="Caa3_CtaG"/>
    <property type="match status" value="1"/>
</dbReference>
<keyword evidence="4 6" id="KW-1133">Transmembrane helix</keyword>
<evidence type="ECO:0000256" key="6">
    <source>
        <dbReference type="SAM" id="Phobius"/>
    </source>
</evidence>
<keyword evidence="3 6" id="KW-0812">Transmembrane</keyword>
<keyword evidence="7" id="KW-0732">Signal</keyword>
<protein>
    <submittedName>
        <fullName evidence="8">Cytochrome c oxidase assembly protein</fullName>
    </submittedName>
</protein>
<feature type="transmembrane region" description="Helical" evidence="6">
    <location>
        <begin position="267"/>
        <end position="288"/>
    </location>
</feature>
<feature type="transmembrane region" description="Helical" evidence="6">
    <location>
        <begin position="189"/>
        <end position="206"/>
    </location>
</feature>
<feature type="transmembrane region" description="Helical" evidence="6">
    <location>
        <begin position="38"/>
        <end position="58"/>
    </location>
</feature>
<keyword evidence="5 6" id="KW-0472">Membrane</keyword>
<evidence type="ECO:0000256" key="4">
    <source>
        <dbReference type="ARBA" id="ARBA00022989"/>
    </source>
</evidence>
<evidence type="ECO:0000313" key="8">
    <source>
        <dbReference type="EMBL" id="USI72340.1"/>
    </source>
</evidence>
<evidence type="ECO:0000256" key="2">
    <source>
        <dbReference type="ARBA" id="ARBA00022475"/>
    </source>
</evidence>
<dbReference type="EMBL" id="CP084930">
    <property type="protein sequence ID" value="USI72340.1"/>
    <property type="molecule type" value="Genomic_DNA"/>
</dbReference>
<feature type="signal peptide" evidence="7">
    <location>
        <begin position="1"/>
        <end position="22"/>
    </location>
</feature>
<reference evidence="8" key="1">
    <citation type="journal article" date="2022" name="Toxins">
        <title>Genomic Analysis of Sphingopyxis sp. USTB-05 for Biodegrading Cyanobacterial Hepatotoxins.</title>
        <authorList>
            <person name="Liu C."/>
            <person name="Xu Q."/>
            <person name="Zhao Z."/>
            <person name="Zhang H."/>
            <person name="Liu X."/>
            <person name="Yin C."/>
            <person name="Liu Y."/>
            <person name="Yan H."/>
        </authorList>
    </citation>
    <scope>NUCLEOTIDE SEQUENCE</scope>
    <source>
        <strain evidence="8">NBD5</strain>
    </source>
</reference>
<dbReference type="Proteomes" id="UP001056937">
    <property type="component" value="Chromosome 1"/>
</dbReference>
<proteinExistence type="predicted"/>
<keyword evidence="2" id="KW-1003">Cell membrane</keyword>
<accession>A0ABY4X624</accession>
<dbReference type="RefSeq" id="WP_252166149.1">
    <property type="nucleotide sequence ID" value="NZ_CP084930.1"/>
</dbReference>
<feature type="transmembrane region" description="Helical" evidence="6">
    <location>
        <begin position="106"/>
        <end position="128"/>
    </location>
</feature>
<feature type="transmembrane region" description="Helical" evidence="6">
    <location>
        <begin position="70"/>
        <end position="86"/>
    </location>
</feature>
<sequence>MRALSRRLAFLSALLAAAPAAAHPGHHHGAPGWTWDPAILVPLALALALFLIGWRRIAARSGRGAAWRRRLGLFVAGWLMLAGALVSPLHEAGERSFALHMTEHELLMLVAAPLLVLAEPLAVLLWAFPAGARRGIGRLVARPWLAAMWRWLTAPVPATALQAAALWGWHAPALFDRALRSPGWHAAQHASFLATALLFWTAMLGRRGGRAAHAAGQAVAALCLFATSVVSGGLGALMAVSDSPWYAGYAALGLAPFGLTPAEDQQLAGLIMWVPGGLVHALAALVLVRQLLIQGEARHADAL</sequence>
<evidence type="ECO:0000256" key="1">
    <source>
        <dbReference type="ARBA" id="ARBA00004651"/>
    </source>
</evidence>
<name>A0ABY4X624_9SPHN</name>
<organism evidence="8 9">
    <name type="scientific">Sphingomonas morindae</name>
    <dbReference type="NCBI Taxonomy" id="1541170"/>
    <lineage>
        <taxon>Bacteria</taxon>
        <taxon>Pseudomonadati</taxon>
        <taxon>Pseudomonadota</taxon>
        <taxon>Alphaproteobacteria</taxon>
        <taxon>Sphingomonadales</taxon>
        <taxon>Sphingomonadaceae</taxon>
        <taxon>Sphingomonas</taxon>
    </lineage>
</organism>
<feature type="transmembrane region" description="Helical" evidence="6">
    <location>
        <begin position="218"/>
        <end position="240"/>
    </location>
</feature>
<evidence type="ECO:0000256" key="7">
    <source>
        <dbReference type="SAM" id="SignalP"/>
    </source>
</evidence>
<dbReference type="InterPro" id="IPR019108">
    <property type="entry name" value="Caa3_assmbl_CtaG-rel"/>
</dbReference>
<feature type="chain" id="PRO_5047075983" evidence="7">
    <location>
        <begin position="23"/>
        <end position="303"/>
    </location>
</feature>